<protein>
    <submittedName>
        <fullName evidence="1">Uncharacterized protein</fullName>
    </submittedName>
</protein>
<evidence type="ECO:0000313" key="1">
    <source>
        <dbReference type="EMBL" id="TYI62739.1"/>
    </source>
</evidence>
<proteinExistence type="predicted"/>
<sequence>MTRTNREMGLNDILILGNSIEKLSKSLSPWSSRSKISTKRALNYVLYGNRMCMIGYHSRLR</sequence>
<evidence type="ECO:0000313" key="2">
    <source>
        <dbReference type="Proteomes" id="UP000323597"/>
    </source>
</evidence>
<dbReference type="EMBL" id="CM017658">
    <property type="protein sequence ID" value="TYI62739.1"/>
    <property type="molecule type" value="Genomic_DNA"/>
</dbReference>
<accession>A0A5D2TBM5</accession>
<organism evidence="1 2">
    <name type="scientific">Gossypium mustelinum</name>
    <name type="common">Cotton</name>
    <name type="synonym">Gossypium caicoense</name>
    <dbReference type="NCBI Taxonomy" id="34275"/>
    <lineage>
        <taxon>Eukaryota</taxon>
        <taxon>Viridiplantae</taxon>
        <taxon>Streptophyta</taxon>
        <taxon>Embryophyta</taxon>
        <taxon>Tracheophyta</taxon>
        <taxon>Spermatophyta</taxon>
        <taxon>Magnoliopsida</taxon>
        <taxon>eudicotyledons</taxon>
        <taxon>Gunneridae</taxon>
        <taxon>Pentapetalae</taxon>
        <taxon>rosids</taxon>
        <taxon>malvids</taxon>
        <taxon>Malvales</taxon>
        <taxon>Malvaceae</taxon>
        <taxon>Malvoideae</taxon>
        <taxon>Gossypium</taxon>
    </lineage>
</organism>
<keyword evidence="2" id="KW-1185">Reference proteome</keyword>
<gene>
    <name evidence="1" type="ORF">E1A91_D10G268600v1</name>
</gene>
<dbReference type="Proteomes" id="UP000323597">
    <property type="component" value="Chromosome D10"/>
</dbReference>
<reference evidence="1 2" key="1">
    <citation type="submission" date="2019-07" db="EMBL/GenBank/DDBJ databases">
        <title>WGS assembly of Gossypium mustelinum.</title>
        <authorList>
            <person name="Chen Z.J."/>
            <person name="Sreedasyam A."/>
            <person name="Ando A."/>
            <person name="Song Q."/>
            <person name="De L."/>
            <person name="Hulse-Kemp A."/>
            <person name="Ding M."/>
            <person name="Ye W."/>
            <person name="Kirkbride R."/>
            <person name="Jenkins J."/>
            <person name="Plott C."/>
            <person name="Lovell J."/>
            <person name="Lin Y.-M."/>
            <person name="Vaughn R."/>
            <person name="Liu B."/>
            <person name="Li W."/>
            <person name="Simpson S."/>
            <person name="Scheffler B."/>
            <person name="Saski C."/>
            <person name="Grover C."/>
            <person name="Hu G."/>
            <person name="Conover J."/>
            <person name="Carlson J."/>
            <person name="Shu S."/>
            <person name="Boston L."/>
            <person name="Williams M."/>
            <person name="Peterson D."/>
            <person name="Mcgee K."/>
            <person name="Jones D."/>
            <person name="Wendel J."/>
            <person name="Stelly D."/>
            <person name="Grimwood J."/>
            <person name="Schmutz J."/>
        </authorList>
    </citation>
    <scope>NUCLEOTIDE SEQUENCE [LARGE SCALE GENOMIC DNA]</scope>
    <source>
        <strain evidence="1">1408120.09</strain>
    </source>
</reference>
<name>A0A5D2TBM5_GOSMU</name>
<dbReference type="AlphaFoldDB" id="A0A5D2TBM5"/>